<keyword evidence="3 6" id="KW-0812">Transmembrane</keyword>
<dbReference type="PANTHER" id="PTHR42718">
    <property type="entry name" value="MAJOR FACILITATOR SUPERFAMILY MULTIDRUG TRANSPORTER MFSC"/>
    <property type="match status" value="1"/>
</dbReference>
<sequence length="490" mass="52269">MKNANPPTQSVDPRRWLSLSVIIVAVFMVVLDTFIVNVALPSIENNLHADFAKLQLIVAAYILGYAVLLITGGRMGDLYGRKKMFLTGVAGFVAASAWCGFAGSADMLIIARVFQGISAAAMTPQVLSLIHVTFPAGEKGKALGIYGAVLGLGAVTGQLVGGLLLQADWWGMGWRLVFLVNIPVGIAAFACALWLVRESRTAERKKMDTTGIGILTAGLVLFIYPIVVGREQGWPWWVFISLAASLAILAGFVRYESRLPGRGTSPLLPMTLFRERSFRLGIIIVSIFFSGNSALYLIFSVFMQSGRGATPMESAYAFVPMAIGFFSASLLAPRWKRRWGNRVLQAGALLMVIGYAALILILGYTSGLGLAEMFLPVLLAGFGQGAITSPLIHTVLADVQPQNAGAASGAFSTFMQISSAVGIAIIGTLYQSMVEHSGQSSLAAAHVHTLQWSLVILIALAMLTFVLLAAISSKRAPDAKPAEKAKAMAR</sequence>
<dbReference type="Pfam" id="PF07690">
    <property type="entry name" value="MFS_1"/>
    <property type="match status" value="1"/>
</dbReference>
<evidence type="ECO:0000256" key="2">
    <source>
        <dbReference type="ARBA" id="ARBA00022448"/>
    </source>
</evidence>
<evidence type="ECO:0000256" key="6">
    <source>
        <dbReference type="SAM" id="Phobius"/>
    </source>
</evidence>
<feature type="transmembrane region" description="Helical" evidence="6">
    <location>
        <begin position="315"/>
        <end position="332"/>
    </location>
</feature>
<dbReference type="PROSITE" id="PS50850">
    <property type="entry name" value="MFS"/>
    <property type="match status" value="1"/>
</dbReference>
<evidence type="ECO:0000256" key="4">
    <source>
        <dbReference type="ARBA" id="ARBA00022989"/>
    </source>
</evidence>
<gene>
    <name evidence="8" type="ORF">ACFPQ4_02050</name>
</gene>
<evidence type="ECO:0000259" key="7">
    <source>
        <dbReference type="PROSITE" id="PS50850"/>
    </source>
</evidence>
<name>A0ABW0QTS0_9BACL</name>
<feature type="transmembrane region" description="Helical" evidence="6">
    <location>
        <begin position="409"/>
        <end position="430"/>
    </location>
</feature>
<feature type="transmembrane region" description="Helical" evidence="6">
    <location>
        <begin position="280"/>
        <end position="303"/>
    </location>
</feature>
<evidence type="ECO:0000256" key="5">
    <source>
        <dbReference type="ARBA" id="ARBA00023136"/>
    </source>
</evidence>
<dbReference type="InterPro" id="IPR036259">
    <property type="entry name" value="MFS_trans_sf"/>
</dbReference>
<feature type="transmembrane region" description="Helical" evidence="6">
    <location>
        <begin position="142"/>
        <end position="164"/>
    </location>
</feature>
<feature type="domain" description="Major facilitator superfamily (MFS) profile" evidence="7">
    <location>
        <begin position="18"/>
        <end position="476"/>
    </location>
</feature>
<evidence type="ECO:0000313" key="8">
    <source>
        <dbReference type="EMBL" id="MFC5528238.1"/>
    </source>
</evidence>
<keyword evidence="5 6" id="KW-0472">Membrane</keyword>
<organism evidence="8 9">
    <name type="scientific">Cohnella yongneupensis</name>
    <dbReference type="NCBI Taxonomy" id="425006"/>
    <lineage>
        <taxon>Bacteria</taxon>
        <taxon>Bacillati</taxon>
        <taxon>Bacillota</taxon>
        <taxon>Bacilli</taxon>
        <taxon>Bacillales</taxon>
        <taxon>Paenibacillaceae</taxon>
        <taxon>Cohnella</taxon>
    </lineage>
</organism>
<feature type="transmembrane region" description="Helical" evidence="6">
    <location>
        <begin position="176"/>
        <end position="196"/>
    </location>
</feature>
<feature type="transmembrane region" description="Helical" evidence="6">
    <location>
        <begin position="84"/>
        <end position="103"/>
    </location>
</feature>
<feature type="transmembrane region" description="Helical" evidence="6">
    <location>
        <begin position="373"/>
        <end position="397"/>
    </location>
</feature>
<dbReference type="InterPro" id="IPR011701">
    <property type="entry name" value="MFS"/>
</dbReference>
<dbReference type="Gene3D" id="1.20.1720.10">
    <property type="entry name" value="Multidrug resistance protein D"/>
    <property type="match status" value="1"/>
</dbReference>
<dbReference type="PANTHER" id="PTHR42718:SF39">
    <property type="entry name" value="ACTINORHODIN TRANSPORTER-RELATED"/>
    <property type="match status" value="1"/>
</dbReference>
<accession>A0ABW0QTS0</accession>
<proteinExistence type="predicted"/>
<reference evidence="9" key="1">
    <citation type="journal article" date="2019" name="Int. J. Syst. Evol. Microbiol.">
        <title>The Global Catalogue of Microorganisms (GCM) 10K type strain sequencing project: providing services to taxonomists for standard genome sequencing and annotation.</title>
        <authorList>
            <consortium name="The Broad Institute Genomics Platform"/>
            <consortium name="The Broad Institute Genome Sequencing Center for Infectious Disease"/>
            <person name="Wu L."/>
            <person name="Ma J."/>
        </authorList>
    </citation>
    <scope>NUCLEOTIDE SEQUENCE [LARGE SCALE GENOMIC DNA]</scope>
    <source>
        <strain evidence="9">CGMCC 1.18578</strain>
    </source>
</reference>
<feature type="transmembrane region" description="Helical" evidence="6">
    <location>
        <begin position="16"/>
        <end position="40"/>
    </location>
</feature>
<feature type="transmembrane region" description="Helical" evidence="6">
    <location>
        <begin position="109"/>
        <end position="130"/>
    </location>
</feature>
<evidence type="ECO:0000256" key="3">
    <source>
        <dbReference type="ARBA" id="ARBA00022692"/>
    </source>
</evidence>
<protein>
    <submittedName>
        <fullName evidence="8">MFS transporter</fullName>
    </submittedName>
</protein>
<feature type="transmembrane region" description="Helical" evidence="6">
    <location>
        <begin position="344"/>
        <end position="367"/>
    </location>
</feature>
<feature type="transmembrane region" description="Helical" evidence="6">
    <location>
        <begin position="52"/>
        <end position="72"/>
    </location>
</feature>
<dbReference type="Proteomes" id="UP001596108">
    <property type="component" value="Unassembled WGS sequence"/>
</dbReference>
<dbReference type="SUPFAM" id="SSF103473">
    <property type="entry name" value="MFS general substrate transporter"/>
    <property type="match status" value="1"/>
</dbReference>
<dbReference type="CDD" id="cd17321">
    <property type="entry name" value="MFS_MMR_MDR_like"/>
    <property type="match status" value="1"/>
</dbReference>
<feature type="transmembrane region" description="Helical" evidence="6">
    <location>
        <begin position="234"/>
        <end position="253"/>
    </location>
</feature>
<comment type="caution">
    <text evidence="8">The sequence shown here is derived from an EMBL/GenBank/DDBJ whole genome shotgun (WGS) entry which is preliminary data.</text>
</comment>
<feature type="transmembrane region" description="Helical" evidence="6">
    <location>
        <begin position="208"/>
        <end position="228"/>
    </location>
</feature>
<evidence type="ECO:0000313" key="9">
    <source>
        <dbReference type="Proteomes" id="UP001596108"/>
    </source>
</evidence>
<keyword evidence="9" id="KW-1185">Reference proteome</keyword>
<dbReference type="Gene3D" id="1.20.1250.20">
    <property type="entry name" value="MFS general substrate transporter like domains"/>
    <property type="match status" value="1"/>
</dbReference>
<dbReference type="EMBL" id="JBHSNC010000006">
    <property type="protein sequence ID" value="MFC5528238.1"/>
    <property type="molecule type" value="Genomic_DNA"/>
</dbReference>
<keyword evidence="4 6" id="KW-1133">Transmembrane helix</keyword>
<dbReference type="PRINTS" id="PR01036">
    <property type="entry name" value="TCRTETB"/>
</dbReference>
<evidence type="ECO:0000256" key="1">
    <source>
        <dbReference type="ARBA" id="ARBA00004651"/>
    </source>
</evidence>
<keyword evidence="2" id="KW-0813">Transport</keyword>
<feature type="transmembrane region" description="Helical" evidence="6">
    <location>
        <begin position="450"/>
        <end position="471"/>
    </location>
</feature>
<dbReference type="InterPro" id="IPR020846">
    <property type="entry name" value="MFS_dom"/>
</dbReference>
<comment type="subcellular location">
    <subcellularLocation>
        <location evidence="1">Cell membrane</location>
        <topology evidence="1">Multi-pass membrane protein</topology>
    </subcellularLocation>
</comment>
<dbReference type="RefSeq" id="WP_378110060.1">
    <property type="nucleotide sequence ID" value="NZ_JBHSNC010000006.1"/>
</dbReference>